<proteinExistence type="inferred from homology"/>
<evidence type="ECO:0000313" key="5">
    <source>
        <dbReference type="Proteomes" id="UP000199531"/>
    </source>
</evidence>
<evidence type="ECO:0000259" key="3">
    <source>
        <dbReference type="Pfam" id="PF04453"/>
    </source>
</evidence>
<dbReference type="GO" id="GO:0009279">
    <property type="term" value="C:cell outer membrane"/>
    <property type="evidence" value="ECO:0007669"/>
    <property type="project" value="UniProtKB-SubCell"/>
</dbReference>
<keyword evidence="5" id="KW-1185">Reference proteome</keyword>
<evidence type="ECO:0000256" key="2">
    <source>
        <dbReference type="SAM" id="MobiDB-lite"/>
    </source>
</evidence>
<dbReference type="GO" id="GO:0043165">
    <property type="term" value="P:Gram-negative-bacterium-type cell outer membrane assembly"/>
    <property type="evidence" value="ECO:0007669"/>
    <property type="project" value="UniProtKB-UniRule"/>
</dbReference>
<accession>A0A1H8CUM5</accession>
<feature type="domain" description="LptD C-terminal" evidence="3">
    <location>
        <begin position="362"/>
        <end position="734"/>
    </location>
</feature>
<evidence type="ECO:0000256" key="1">
    <source>
        <dbReference type="HAMAP-Rule" id="MF_01411"/>
    </source>
</evidence>
<feature type="region of interest" description="Disordered" evidence="2">
    <location>
        <begin position="1"/>
        <end position="21"/>
    </location>
</feature>
<dbReference type="EMBL" id="FOCW01000001">
    <property type="protein sequence ID" value="SEM98755.1"/>
    <property type="molecule type" value="Genomic_DNA"/>
</dbReference>
<reference evidence="4 5" key="1">
    <citation type="submission" date="2016-10" db="EMBL/GenBank/DDBJ databases">
        <authorList>
            <person name="de Groot N.N."/>
        </authorList>
    </citation>
    <scope>NUCLEOTIDE SEQUENCE [LARGE SCALE GENOMIC DNA]</scope>
    <source>
        <strain evidence="4 5">DSM 15123</strain>
    </source>
</reference>
<dbReference type="GO" id="GO:0015920">
    <property type="term" value="P:lipopolysaccharide transport"/>
    <property type="evidence" value="ECO:0007669"/>
    <property type="project" value="InterPro"/>
</dbReference>
<dbReference type="GO" id="GO:1990351">
    <property type="term" value="C:transporter complex"/>
    <property type="evidence" value="ECO:0007669"/>
    <property type="project" value="TreeGrafter"/>
</dbReference>
<keyword evidence="1" id="KW-0732">Signal</keyword>
<protein>
    <recommendedName>
        <fullName evidence="1">LPS-assembly protein LptD</fullName>
    </recommendedName>
</protein>
<comment type="subunit">
    <text evidence="1">Component of the lipopolysaccharide transport and assembly complex. Interacts with LptE and LptA.</text>
</comment>
<sequence length="848" mass="94924">MLSGSLADRGRTWRHGLPRQDRKRVVLLQHSSQPSGMASPARGRAALRANGSRRTLTPVAAGALVLCASLAAAPVQAQTQPDASLPGTQSAPLSLQSSPWLDEKVPPTAAGQNTTIIHANRIDGQMDYELTATGDAELRQPGSVIKSETLHYHQPTDTVTATGKVYINREGNVYRGDRLQLQMDSFQGGFDNVSYSILQTGGTGTASRIEFLDDQHSVAHNGIYTTCRADTRKPGESNPAWYVRGKRLVIDTEQDEGYVEDGALVFYGVPIVPLPGGVGFPLSEKRRSGLLPPTVSYSSTSGLEYAQPYYVDIAPNRDATLTPTIIGKRGIDLYGQFRYLENSYSGQIDANYMPSDKLRDMERWRYQLAHTQAIPTTNWGTFGLNLDMRRVSDDNYWRDFRDMSQSYTNLTERVLPSTATLSWGLGHWSAYVTHQRWQTLQEPDIIIPPFDKLPQAHARYARTDLNGFDLSLDLDVTRFKSRPELTGYPNGTRGYAVGQLSYPWIRPWGYVTPSLQLHATQYQTDSPMTNGATSASRVLPTVTVDSGLVFERDTTLFGRKVQQTLEPRLFYAYTPYKDQSFLPVYDSSLKDFNLASIFSANPFSGDDRIADAQAVTAGLTSRLYDADDGAELARFTIAGRKQFKTRQVTLNPADKPNEFSFSNLLFDGNIQWNPKWNARASVQWDPESKRSIRSVVGASYSPGPYRTISANYRLQRGVSEQVDVGWQWPLNDLWGDKGEDRGPGLGQGPGRWYSVGRVYYSLTDRRVVDSILGLEYDACCWIGRIALRRQQTQALPVVKMDNKIMFQLEFVGLSRIGSSPIRTFRENVPNYMLLRDRTVERSRFADYN</sequence>
<dbReference type="AlphaFoldDB" id="A0A1H8CUM5"/>
<gene>
    <name evidence="1" type="primary">lptD</name>
    <name evidence="4" type="ORF">SAMN02745977_00061</name>
</gene>
<dbReference type="InterPro" id="IPR050218">
    <property type="entry name" value="LptD"/>
</dbReference>
<keyword evidence="1" id="KW-0472">Membrane</keyword>
<dbReference type="InterPro" id="IPR007543">
    <property type="entry name" value="LptD_C"/>
</dbReference>
<dbReference type="Gene3D" id="2.60.450.10">
    <property type="entry name" value="Lipopolysaccharide (LPS) transport protein A like domain"/>
    <property type="match status" value="1"/>
</dbReference>
<dbReference type="Proteomes" id="UP000199531">
    <property type="component" value="Unassembled WGS sequence"/>
</dbReference>
<organism evidence="4 5">
    <name type="scientific">Brachymonas denitrificans DSM 15123</name>
    <dbReference type="NCBI Taxonomy" id="1121117"/>
    <lineage>
        <taxon>Bacteria</taxon>
        <taxon>Pseudomonadati</taxon>
        <taxon>Pseudomonadota</taxon>
        <taxon>Betaproteobacteria</taxon>
        <taxon>Burkholderiales</taxon>
        <taxon>Comamonadaceae</taxon>
        <taxon>Brachymonas</taxon>
    </lineage>
</organism>
<comment type="subcellular location">
    <subcellularLocation>
        <location evidence="1">Cell outer membrane</location>
    </subcellularLocation>
</comment>
<comment type="function">
    <text evidence="1">Together with LptE, is involved in the assembly of lipopolysaccharide (LPS) at the surface of the outer membrane.</text>
</comment>
<dbReference type="PANTHER" id="PTHR30189:SF1">
    <property type="entry name" value="LPS-ASSEMBLY PROTEIN LPTD"/>
    <property type="match status" value="1"/>
</dbReference>
<name>A0A1H8CUM5_9BURK</name>
<dbReference type="STRING" id="1121117.SAMN02745977_00061"/>
<dbReference type="PANTHER" id="PTHR30189">
    <property type="entry name" value="LPS-ASSEMBLY PROTEIN"/>
    <property type="match status" value="1"/>
</dbReference>
<dbReference type="HAMAP" id="MF_01411">
    <property type="entry name" value="LPS_assembly_LptD"/>
    <property type="match status" value="1"/>
</dbReference>
<dbReference type="Pfam" id="PF04453">
    <property type="entry name" value="LptD"/>
    <property type="match status" value="1"/>
</dbReference>
<keyword evidence="1" id="KW-0998">Cell outer membrane</keyword>
<comment type="caution">
    <text evidence="1">Lacks conserved residue(s) required for the propagation of feature annotation.</text>
</comment>
<comment type="similarity">
    <text evidence="1">Belongs to the LptD family.</text>
</comment>
<dbReference type="InterPro" id="IPR020889">
    <property type="entry name" value="LipoPS_assembly_LptD"/>
</dbReference>
<evidence type="ECO:0000313" key="4">
    <source>
        <dbReference type="EMBL" id="SEM98755.1"/>
    </source>
</evidence>